<protein>
    <submittedName>
        <fullName evidence="1">DUF1320 domain-containing protein</fullName>
    </submittedName>
</protein>
<dbReference type="AlphaFoldDB" id="A0A736VBT7"/>
<dbReference type="EMBL" id="DAATAH010000057">
    <property type="protein sequence ID" value="HAE7766818.1"/>
    <property type="molecule type" value="Genomic_DNA"/>
</dbReference>
<dbReference type="Pfam" id="PF07030">
    <property type="entry name" value="Phage_Mu_Gp36"/>
    <property type="match status" value="1"/>
</dbReference>
<gene>
    <name evidence="1" type="ORF">GNB58_003859</name>
</gene>
<reference evidence="1" key="1">
    <citation type="journal article" date="2018" name="Genome Biol.">
        <title>SKESA: strategic k-mer extension for scrupulous assemblies.</title>
        <authorList>
            <person name="Souvorov A."/>
            <person name="Agarwala R."/>
            <person name="Lipman D.J."/>
        </authorList>
    </citation>
    <scope>NUCLEOTIDE SEQUENCE</scope>
    <source>
        <strain evidence="1">2584-68</strain>
    </source>
</reference>
<organism evidence="1">
    <name type="scientific">Salmonella enterica subsp. houtenae serovar 45:g,z51:-</name>
    <dbReference type="NCBI Taxonomy" id="1967611"/>
    <lineage>
        <taxon>Bacteria</taxon>
        <taxon>Pseudomonadati</taxon>
        <taxon>Pseudomonadota</taxon>
        <taxon>Gammaproteobacteria</taxon>
        <taxon>Enterobacterales</taxon>
        <taxon>Enterobacteriaceae</taxon>
        <taxon>Salmonella</taxon>
    </lineage>
</organism>
<comment type="caution">
    <text evidence="1">The sequence shown here is derived from an EMBL/GenBank/DDBJ whole genome shotgun (WGS) entry which is preliminary data.</text>
</comment>
<dbReference type="InterPro" id="IPR009752">
    <property type="entry name" value="Phage_Mu_GpJ"/>
</dbReference>
<proteinExistence type="predicted"/>
<accession>A0A736VBT7</accession>
<name>A0A736VBT7_SALHO</name>
<evidence type="ECO:0000313" key="1">
    <source>
        <dbReference type="EMBL" id="HAE7766818.1"/>
    </source>
</evidence>
<sequence length="142" mass="15578">MYATRDDMVKAFGERECISLTDRNFRGTVDDEVLEGALVQASAEIDGYLCGRYPVPWPDEPRVLVGKCCNIARYLLCGADTQNTEEIRIRYEDTLRFLEKVADGKITLGRSTSGEVVRSGSGARLVSGGRVFGRDQTGGGSF</sequence>
<reference evidence="1" key="2">
    <citation type="submission" date="2018-07" db="EMBL/GenBank/DDBJ databases">
        <authorList>
            <consortium name="NCBI Pathogen Detection Project"/>
        </authorList>
    </citation>
    <scope>NUCLEOTIDE SEQUENCE</scope>
    <source>
        <strain evidence="1">2584-68</strain>
    </source>
</reference>